<keyword evidence="2" id="KW-1133">Transmembrane helix</keyword>
<evidence type="ECO:0000313" key="4">
    <source>
        <dbReference type="Proteomes" id="UP001460270"/>
    </source>
</evidence>
<evidence type="ECO:0000256" key="1">
    <source>
        <dbReference type="SAM" id="MobiDB-lite"/>
    </source>
</evidence>
<keyword evidence="2" id="KW-0472">Membrane</keyword>
<dbReference type="AlphaFoldDB" id="A0AAW0PTW5"/>
<feature type="compositionally biased region" description="Polar residues" evidence="1">
    <location>
        <begin position="23"/>
        <end position="33"/>
    </location>
</feature>
<protein>
    <submittedName>
        <fullName evidence="3">Uncharacterized protein</fullName>
    </submittedName>
</protein>
<accession>A0AAW0PTW5</accession>
<keyword evidence="4" id="KW-1185">Reference proteome</keyword>
<keyword evidence="2" id="KW-0812">Transmembrane</keyword>
<dbReference type="EMBL" id="JBBPFD010000002">
    <property type="protein sequence ID" value="KAK7938415.1"/>
    <property type="molecule type" value="Genomic_DNA"/>
</dbReference>
<dbReference type="Proteomes" id="UP001460270">
    <property type="component" value="Unassembled WGS sequence"/>
</dbReference>
<gene>
    <name evidence="3" type="ORF">WMY93_001741</name>
</gene>
<feature type="region of interest" description="Disordered" evidence="1">
    <location>
        <begin position="15"/>
        <end position="39"/>
    </location>
</feature>
<sequence>MAAPVCLSVSSISFRSSTGGSVTRQVQGQSHSPEPQGAETGAWSLPGIIQGWIILCSVSAVAVISRGILMKLKGPLAAHLPCTCRFRLSLHGLNYEAGRPLVPQTHHELNTRHINSTLFVCWALMLSDTAAAAGSGRVSHVKYVQRKVTEALNNCS</sequence>
<feature type="transmembrane region" description="Helical" evidence="2">
    <location>
        <begin position="43"/>
        <end position="64"/>
    </location>
</feature>
<evidence type="ECO:0000313" key="3">
    <source>
        <dbReference type="EMBL" id="KAK7938415.1"/>
    </source>
</evidence>
<comment type="caution">
    <text evidence="3">The sequence shown here is derived from an EMBL/GenBank/DDBJ whole genome shotgun (WGS) entry which is preliminary data.</text>
</comment>
<evidence type="ECO:0000256" key="2">
    <source>
        <dbReference type="SAM" id="Phobius"/>
    </source>
</evidence>
<name>A0AAW0PTW5_9GOBI</name>
<proteinExistence type="predicted"/>
<organism evidence="3 4">
    <name type="scientific">Mugilogobius chulae</name>
    <name type="common">yellowstripe goby</name>
    <dbReference type="NCBI Taxonomy" id="88201"/>
    <lineage>
        <taxon>Eukaryota</taxon>
        <taxon>Metazoa</taxon>
        <taxon>Chordata</taxon>
        <taxon>Craniata</taxon>
        <taxon>Vertebrata</taxon>
        <taxon>Euteleostomi</taxon>
        <taxon>Actinopterygii</taxon>
        <taxon>Neopterygii</taxon>
        <taxon>Teleostei</taxon>
        <taxon>Neoteleostei</taxon>
        <taxon>Acanthomorphata</taxon>
        <taxon>Gobiaria</taxon>
        <taxon>Gobiiformes</taxon>
        <taxon>Gobioidei</taxon>
        <taxon>Gobiidae</taxon>
        <taxon>Gobionellinae</taxon>
        <taxon>Mugilogobius</taxon>
    </lineage>
</organism>
<reference evidence="4" key="1">
    <citation type="submission" date="2024-04" db="EMBL/GenBank/DDBJ databases">
        <title>Salinicola lusitanus LLJ914,a marine bacterium isolated from the Okinawa Trough.</title>
        <authorList>
            <person name="Li J."/>
        </authorList>
    </citation>
    <scope>NUCLEOTIDE SEQUENCE [LARGE SCALE GENOMIC DNA]</scope>
</reference>